<gene>
    <name evidence="2" type="ORF">CC84DRAFT_1162753</name>
</gene>
<dbReference type="PANTHER" id="PTHR38887:SF1">
    <property type="entry name" value="RAS MODIFICATION PROTEIN ERF4"/>
    <property type="match status" value="1"/>
</dbReference>
<dbReference type="GeneID" id="28761570"/>
<dbReference type="InParanoid" id="A0A177CN59"/>
<dbReference type="EMBL" id="KV441550">
    <property type="protein sequence ID" value="OAG08934.1"/>
    <property type="molecule type" value="Genomic_DNA"/>
</dbReference>
<dbReference type="InterPro" id="IPR053221">
    <property type="entry name" value="Burnettramic_acid_biosynth"/>
</dbReference>
<name>A0A177CN59_9PLEO</name>
<reference evidence="2 3" key="1">
    <citation type="submission" date="2016-05" db="EMBL/GenBank/DDBJ databases">
        <title>Comparative analysis of secretome profiles of manganese(II)-oxidizing ascomycete fungi.</title>
        <authorList>
            <consortium name="DOE Joint Genome Institute"/>
            <person name="Zeiner C.A."/>
            <person name="Purvine S.O."/>
            <person name="Zink E.M."/>
            <person name="Wu S."/>
            <person name="Pasa-Tolic L."/>
            <person name="Chaput D.L."/>
            <person name="Haridas S."/>
            <person name="Grigoriev I.V."/>
            <person name="Santelli C.M."/>
            <person name="Hansel C.M."/>
        </authorList>
    </citation>
    <scope>NUCLEOTIDE SEQUENCE [LARGE SCALE GENOMIC DNA]</scope>
    <source>
        <strain evidence="2 3">AP3s5-JAC2a</strain>
    </source>
</reference>
<dbReference type="AlphaFoldDB" id="A0A177CN59"/>
<dbReference type="Proteomes" id="UP000077069">
    <property type="component" value="Unassembled WGS sequence"/>
</dbReference>
<feature type="compositionally biased region" description="Basic and acidic residues" evidence="1">
    <location>
        <begin position="355"/>
        <end position="370"/>
    </location>
</feature>
<evidence type="ECO:0000313" key="2">
    <source>
        <dbReference type="EMBL" id="OAG08934.1"/>
    </source>
</evidence>
<evidence type="ECO:0000256" key="1">
    <source>
        <dbReference type="SAM" id="MobiDB-lite"/>
    </source>
</evidence>
<feature type="region of interest" description="Disordered" evidence="1">
    <location>
        <begin position="1"/>
        <end position="25"/>
    </location>
</feature>
<accession>A0A177CN59</accession>
<keyword evidence="3" id="KW-1185">Reference proteome</keyword>
<feature type="compositionally biased region" description="Low complexity" evidence="1">
    <location>
        <begin position="271"/>
        <end position="283"/>
    </location>
</feature>
<evidence type="ECO:0000313" key="3">
    <source>
        <dbReference type="Proteomes" id="UP000077069"/>
    </source>
</evidence>
<feature type="compositionally biased region" description="Pro residues" evidence="1">
    <location>
        <begin position="9"/>
        <end position="25"/>
    </location>
</feature>
<organism evidence="2 3">
    <name type="scientific">Paraphaeosphaeria sporulosa</name>
    <dbReference type="NCBI Taxonomy" id="1460663"/>
    <lineage>
        <taxon>Eukaryota</taxon>
        <taxon>Fungi</taxon>
        <taxon>Dikarya</taxon>
        <taxon>Ascomycota</taxon>
        <taxon>Pezizomycotina</taxon>
        <taxon>Dothideomycetes</taxon>
        <taxon>Pleosporomycetidae</taxon>
        <taxon>Pleosporales</taxon>
        <taxon>Massarineae</taxon>
        <taxon>Didymosphaeriaceae</taxon>
        <taxon>Paraphaeosphaeria</taxon>
    </lineage>
</organism>
<feature type="compositionally biased region" description="Basic residues" evidence="1">
    <location>
        <begin position="237"/>
        <end position="258"/>
    </location>
</feature>
<sequence>MSVCVIDPNGPPAIPPGPDQEGPPPQFMTSWIPTPPPPYSTTASKLLHPIVIPRIDTTSVLSAKLPFVRAYSHVLRAHGINEGEFMSFMDMLAVCQAPPVPLQMLDAASHVVGIVPEPVAMGVSAGMGVAAGVGTAATTIVRTRRFMEKVNREFFAPRGLKAGICKSEELAGKLGCGPITVDSLPAESLASDGTQQHLRDRYMQALSPCIAPLTFDVPPPSKQRHFLDELSAQALKRRVKKRESRQKKKVEKANRKNSKQATDRANEGYDSDSSSSSSSTDSSAVRGDEDGVHADKKIRKIERETERKMSKANTKDAAKLAEKKEKKIEKREREIERRAEKDDEKAARKSAKAAVKSEKKGDKRKRKEEEKIAAMEFLVVENLDSPA</sequence>
<protein>
    <submittedName>
        <fullName evidence="2">Uncharacterized protein</fullName>
    </submittedName>
</protein>
<dbReference type="OrthoDB" id="3068835at2759"/>
<dbReference type="STRING" id="1460663.A0A177CN59"/>
<dbReference type="PANTHER" id="PTHR38887">
    <property type="entry name" value="CHROMOSOME 21, WHOLE GENOME SHOTGUN SEQUENCE"/>
    <property type="match status" value="1"/>
</dbReference>
<feature type="region of interest" description="Disordered" evidence="1">
    <location>
        <begin position="237"/>
        <end position="370"/>
    </location>
</feature>
<proteinExistence type="predicted"/>
<dbReference type="RefSeq" id="XP_018039299.1">
    <property type="nucleotide sequence ID" value="XM_018178084.1"/>
</dbReference>
<feature type="compositionally biased region" description="Basic and acidic residues" evidence="1">
    <location>
        <begin position="286"/>
        <end position="347"/>
    </location>
</feature>